<accession>A0AAD6RX82</accession>
<feature type="domain" description="AMP-dependent synthetase/ligase" evidence="3">
    <location>
        <begin position="57"/>
        <end position="339"/>
    </location>
</feature>
<keyword evidence="2" id="KW-0597">Phosphoprotein</keyword>
<evidence type="ECO:0000313" key="4">
    <source>
        <dbReference type="EMBL" id="KAJ7016166.1"/>
    </source>
</evidence>
<keyword evidence="1" id="KW-0596">Phosphopantetheine</keyword>
<dbReference type="Proteomes" id="UP001218188">
    <property type="component" value="Unassembled WGS sequence"/>
</dbReference>
<keyword evidence="5" id="KW-1185">Reference proteome</keyword>
<dbReference type="InterPro" id="IPR000873">
    <property type="entry name" value="AMP-dep_synth/lig_dom"/>
</dbReference>
<dbReference type="SUPFAM" id="SSF56801">
    <property type="entry name" value="Acetyl-CoA synthetase-like"/>
    <property type="match status" value="1"/>
</dbReference>
<dbReference type="AlphaFoldDB" id="A0AAD6RX82"/>
<dbReference type="GO" id="GO:0016874">
    <property type="term" value="F:ligase activity"/>
    <property type="evidence" value="ECO:0007669"/>
    <property type="project" value="UniProtKB-KW"/>
</dbReference>
<dbReference type="EMBL" id="JARJCM010000577">
    <property type="protein sequence ID" value="KAJ7016166.1"/>
    <property type="molecule type" value="Genomic_DNA"/>
</dbReference>
<evidence type="ECO:0000259" key="3">
    <source>
        <dbReference type="Pfam" id="PF00501"/>
    </source>
</evidence>
<keyword evidence="4" id="KW-0436">Ligase</keyword>
<evidence type="ECO:0000313" key="5">
    <source>
        <dbReference type="Proteomes" id="UP001218188"/>
    </source>
</evidence>
<proteinExistence type="predicted"/>
<dbReference type="Pfam" id="PF23562">
    <property type="entry name" value="AMP-binding_C_3"/>
    <property type="match status" value="1"/>
</dbReference>
<comment type="caution">
    <text evidence="4">The sequence shown here is derived from an EMBL/GenBank/DDBJ whole genome shotgun (WGS) entry which is preliminary data.</text>
</comment>
<sequence length="537" mass="59039">MPSPTSKHFLSFLLPVLEERRQQAVFKSRKDHSSAWKVATFNDLARHVGWSSSHWQRTLTAAGLVQREVVGVWLTGRKYSDVVNIMAVSAAGFVPQLFSVVFPNSEVIWDLLSASGAKALIVDAQFSAQTASAPVPAFPAAILTDFDSENSPRINIAPAAAEDNALIVHSSGTTSGSPRLILLRHGWVFAMMDFKFTGALKLGEFEGTDVTNTIGIFSHAALHEYNLCSAFVSAVYAGFTTVQTSSMGMPTDELIELIDTCGLNRVAMYAPFLSVHIKAAQGDPTVLSALRNCRQILHTGVSLNAEDENWAYDHGLPITSMYGTSETAPLMTSVLGRNPADRLLRFIPGCSAKMVEYISRDDGTGVDAARLWEVVLPPGQNDSPHPSLFGEDNLYHTGDLFEEVQTGLYAFRGRSGDWLKTLGGFCDTKSIEDNVRKTCGDLLHDAVVLGTNRPCPLLFVETLTELTTEEQKLDLAHEIIRRTANFNQRLFLYERIENPKHIRVLGKGTLPRTKEKGNVRRNATEKMFASELNDMCA</sequence>
<gene>
    <name evidence="4" type="ORF">C8F04DRAFT_1349305</name>
</gene>
<evidence type="ECO:0000256" key="2">
    <source>
        <dbReference type="ARBA" id="ARBA00022553"/>
    </source>
</evidence>
<reference evidence="4" key="1">
    <citation type="submission" date="2023-03" db="EMBL/GenBank/DDBJ databases">
        <title>Massive genome expansion in bonnet fungi (Mycena s.s.) driven by repeated elements and novel gene families across ecological guilds.</title>
        <authorList>
            <consortium name="Lawrence Berkeley National Laboratory"/>
            <person name="Harder C.B."/>
            <person name="Miyauchi S."/>
            <person name="Viragh M."/>
            <person name="Kuo A."/>
            <person name="Thoen E."/>
            <person name="Andreopoulos B."/>
            <person name="Lu D."/>
            <person name="Skrede I."/>
            <person name="Drula E."/>
            <person name="Henrissat B."/>
            <person name="Morin E."/>
            <person name="Kohler A."/>
            <person name="Barry K."/>
            <person name="LaButti K."/>
            <person name="Morin E."/>
            <person name="Salamov A."/>
            <person name="Lipzen A."/>
            <person name="Mereny Z."/>
            <person name="Hegedus B."/>
            <person name="Baldrian P."/>
            <person name="Stursova M."/>
            <person name="Weitz H."/>
            <person name="Taylor A."/>
            <person name="Grigoriev I.V."/>
            <person name="Nagy L.G."/>
            <person name="Martin F."/>
            <person name="Kauserud H."/>
        </authorList>
    </citation>
    <scope>NUCLEOTIDE SEQUENCE</scope>
    <source>
        <strain evidence="4">CBHHK200</strain>
    </source>
</reference>
<name>A0AAD6RX82_9AGAR</name>
<dbReference type="Gene3D" id="3.40.50.12780">
    <property type="entry name" value="N-terminal domain of ligase-like"/>
    <property type="match status" value="1"/>
</dbReference>
<dbReference type="PANTHER" id="PTHR43439:SF2">
    <property type="entry name" value="ENZYME, PUTATIVE (JCVI)-RELATED"/>
    <property type="match status" value="1"/>
</dbReference>
<evidence type="ECO:0000256" key="1">
    <source>
        <dbReference type="ARBA" id="ARBA00022450"/>
    </source>
</evidence>
<organism evidence="4 5">
    <name type="scientific">Mycena alexandri</name>
    <dbReference type="NCBI Taxonomy" id="1745969"/>
    <lineage>
        <taxon>Eukaryota</taxon>
        <taxon>Fungi</taxon>
        <taxon>Dikarya</taxon>
        <taxon>Basidiomycota</taxon>
        <taxon>Agaricomycotina</taxon>
        <taxon>Agaricomycetes</taxon>
        <taxon>Agaricomycetidae</taxon>
        <taxon>Agaricales</taxon>
        <taxon>Marasmiineae</taxon>
        <taxon>Mycenaceae</taxon>
        <taxon>Mycena</taxon>
    </lineage>
</organism>
<protein>
    <submittedName>
        <fullName evidence="4">Amp-CoA ligase</fullName>
    </submittedName>
</protein>
<dbReference type="PANTHER" id="PTHR43439">
    <property type="entry name" value="PHENYLACETATE-COENZYME A LIGASE"/>
    <property type="match status" value="1"/>
</dbReference>
<dbReference type="InterPro" id="IPR042099">
    <property type="entry name" value="ANL_N_sf"/>
</dbReference>
<dbReference type="Pfam" id="PF00501">
    <property type="entry name" value="AMP-binding"/>
    <property type="match status" value="1"/>
</dbReference>
<dbReference type="InterPro" id="IPR051414">
    <property type="entry name" value="Adenylate-forming_Reductase"/>
</dbReference>